<gene>
    <name evidence="2" type="ORF">GO493_29615</name>
</gene>
<dbReference type="EMBL" id="WRXN01000026">
    <property type="protein sequence ID" value="MVT12448.1"/>
    <property type="molecule type" value="Genomic_DNA"/>
</dbReference>
<dbReference type="RefSeq" id="WP_157309865.1">
    <property type="nucleotide sequence ID" value="NZ_WRXN01000026.1"/>
</dbReference>
<dbReference type="AlphaFoldDB" id="A0A7K1UDV3"/>
<keyword evidence="3" id="KW-1185">Reference proteome</keyword>
<dbReference type="Proteomes" id="UP000461730">
    <property type="component" value="Unassembled WGS sequence"/>
</dbReference>
<name>A0A7K1UDV3_9BACT</name>
<keyword evidence="1" id="KW-0732">Signal</keyword>
<evidence type="ECO:0000313" key="2">
    <source>
        <dbReference type="EMBL" id="MVT12448.1"/>
    </source>
</evidence>
<evidence type="ECO:0008006" key="4">
    <source>
        <dbReference type="Google" id="ProtNLM"/>
    </source>
</evidence>
<feature type="chain" id="PRO_5029630279" description="TonB-dependent receptor plug domain-containing protein" evidence="1">
    <location>
        <begin position="19"/>
        <end position="167"/>
    </location>
</feature>
<sequence>MRLKLIFCLLLWKTVAIAQETAIPGMSDSSLLFVDSVESKQGLAGLDPRQIAIINIVKGAKLREKFGSRGADGVIYVETIPFARRRYTKMFSDISSSFAKALKQYGTDSSFQYILDGSVLTQSVEQMLAALEKGTIGSIDVIPPKILKEQYEVDGKQLGVIIRSRVK</sequence>
<organism evidence="2 3">
    <name type="scientific">Chitinophaga tropicalis</name>
    <dbReference type="NCBI Taxonomy" id="2683588"/>
    <lineage>
        <taxon>Bacteria</taxon>
        <taxon>Pseudomonadati</taxon>
        <taxon>Bacteroidota</taxon>
        <taxon>Chitinophagia</taxon>
        <taxon>Chitinophagales</taxon>
        <taxon>Chitinophagaceae</taxon>
        <taxon>Chitinophaga</taxon>
    </lineage>
</organism>
<evidence type="ECO:0000313" key="3">
    <source>
        <dbReference type="Proteomes" id="UP000461730"/>
    </source>
</evidence>
<protein>
    <recommendedName>
        <fullName evidence="4">TonB-dependent receptor plug domain-containing protein</fullName>
    </recommendedName>
</protein>
<evidence type="ECO:0000256" key="1">
    <source>
        <dbReference type="SAM" id="SignalP"/>
    </source>
</evidence>
<comment type="caution">
    <text evidence="2">The sequence shown here is derived from an EMBL/GenBank/DDBJ whole genome shotgun (WGS) entry which is preliminary data.</text>
</comment>
<accession>A0A7K1UDV3</accession>
<proteinExistence type="predicted"/>
<reference evidence="2 3" key="1">
    <citation type="submission" date="2019-12" db="EMBL/GenBank/DDBJ databases">
        <title>Chitinophaga sp. strain ysch24 (GDMCC 1.1355), whole genome shotgun sequence.</title>
        <authorList>
            <person name="Zhang X."/>
        </authorList>
    </citation>
    <scope>NUCLEOTIDE SEQUENCE [LARGE SCALE GENOMIC DNA]</scope>
    <source>
        <strain evidence="3">ysch24</strain>
    </source>
</reference>
<feature type="signal peptide" evidence="1">
    <location>
        <begin position="1"/>
        <end position="18"/>
    </location>
</feature>